<dbReference type="Gene3D" id="1.10.10.690">
    <property type="entry name" value="YidB-like"/>
    <property type="match status" value="1"/>
</dbReference>
<dbReference type="InterPro" id="IPR006665">
    <property type="entry name" value="OmpA-like"/>
</dbReference>
<dbReference type="InterPro" id="IPR045372">
    <property type="entry name" value="YidB"/>
</dbReference>
<keyword evidence="6" id="KW-0812">Transmembrane</keyword>
<protein>
    <submittedName>
        <fullName evidence="8">OmpA family protein</fullName>
    </submittedName>
</protein>
<feature type="region of interest" description="Disordered" evidence="5">
    <location>
        <begin position="421"/>
        <end position="452"/>
    </location>
</feature>
<keyword evidence="2 4" id="KW-0472">Membrane</keyword>
<dbReference type="RefSeq" id="WP_169887659.1">
    <property type="nucleotide sequence ID" value="NZ_CP120376.1"/>
</dbReference>
<dbReference type="PANTHER" id="PTHR30329">
    <property type="entry name" value="STATOR ELEMENT OF FLAGELLAR MOTOR COMPLEX"/>
    <property type="match status" value="1"/>
</dbReference>
<dbReference type="PROSITE" id="PS51123">
    <property type="entry name" value="OMPA_2"/>
    <property type="match status" value="1"/>
</dbReference>
<evidence type="ECO:0000256" key="4">
    <source>
        <dbReference type="PROSITE-ProRule" id="PRU00473"/>
    </source>
</evidence>
<dbReference type="Pfam" id="PF00691">
    <property type="entry name" value="OmpA"/>
    <property type="match status" value="1"/>
</dbReference>
<dbReference type="Proteomes" id="UP000608450">
    <property type="component" value="Unassembled WGS sequence"/>
</dbReference>
<dbReference type="SUPFAM" id="SSF103088">
    <property type="entry name" value="OmpA-like"/>
    <property type="match status" value="1"/>
</dbReference>
<dbReference type="Gene3D" id="3.40.1520.20">
    <property type="match status" value="1"/>
</dbReference>
<dbReference type="InterPro" id="IPR027405">
    <property type="entry name" value="YidB-like"/>
</dbReference>
<dbReference type="Gene3D" id="3.30.1330.60">
    <property type="entry name" value="OmpA-like domain"/>
    <property type="match status" value="1"/>
</dbReference>
<name>A0ABS0KSI3_PSENT</name>
<evidence type="ECO:0000256" key="6">
    <source>
        <dbReference type="SAM" id="Phobius"/>
    </source>
</evidence>
<evidence type="ECO:0000256" key="3">
    <source>
        <dbReference type="ARBA" id="ARBA00023237"/>
    </source>
</evidence>
<accession>A0ABS0KSI3</accession>
<feature type="compositionally biased region" description="Basic and acidic residues" evidence="5">
    <location>
        <begin position="436"/>
        <end position="446"/>
    </location>
</feature>
<dbReference type="InterPro" id="IPR006664">
    <property type="entry name" value="OMP_bac"/>
</dbReference>
<keyword evidence="9" id="KW-1185">Reference proteome</keyword>
<keyword evidence="3" id="KW-0998">Cell outer membrane</keyword>
<evidence type="ECO:0000313" key="9">
    <source>
        <dbReference type="Proteomes" id="UP000608450"/>
    </source>
</evidence>
<dbReference type="PANTHER" id="PTHR30329:SF21">
    <property type="entry name" value="LIPOPROTEIN YIAD-RELATED"/>
    <property type="match status" value="1"/>
</dbReference>
<evidence type="ECO:0000313" key="8">
    <source>
        <dbReference type="EMBL" id="MBG6291019.1"/>
    </source>
</evidence>
<gene>
    <name evidence="8" type="ORF">I5I61_26485</name>
</gene>
<evidence type="ECO:0000256" key="1">
    <source>
        <dbReference type="ARBA" id="ARBA00004442"/>
    </source>
</evidence>
<comment type="caution">
    <text evidence="8">The sequence shown here is derived from an EMBL/GenBank/DDBJ whole genome shotgun (WGS) entry which is preliminary data.</text>
</comment>
<proteinExistence type="predicted"/>
<dbReference type="SUPFAM" id="SSF140804">
    <property type="entry name" value="YidB-like"/>
    <property type="match status" value="1"/>
</dbReference>
<feature type="domain" description="OmpA-like" evidence="7">
    <location>
        <begin position="335"/>
        <end position="452"/>
    </location>
</feature>
<dbReference type="PRINTS" id="PR01021">
    <property type="entry name" value="OMPADOMAIN"/>
</dbReference>
<dbReference type="EMBL" id="JADTFC010000096">
    <property type="protein sequence ID" value="MBG6291019.1"/>
    <property type="molecule type" value="Genomic_DNA"/>
</dbReference>
<sequence length="452" mass="48031">MLDTLIHQAAQRGMGNQAGRFVGLLADSLVNTRTGGFAGLTKRFEDAGLGDLLQSWIGAHPADHVLHPDQFSAGFGQQESNRIAQLLGVTPGAVNMAGAETLPRLVALITTDGRYPTPGTLPAPLAVLIGENETPQQTRREGLGWVFWLILALLIALFIMAISQCRPALLAQQTPPTSPAPVTQNVPAPVVEETAVQEPVQPAPEPAQFQLANQDGHITVHGRLASEADKQRLWDALNAQFGAGNLSGNIQVEPQTLPADWLDRLIAALPKLNASGLKIGFDGDELSIDTSALPEDKRFDISQQLRTLFNGYSISGLWERATAALAGLQAGFSAQDLVQALNLMNVYFNTNSNAITADSLEILSRAAEAIKAAPQGTHIEVSGHSDSVGTDQGNLDMSQKRADAVVAKLVELGVQPSSLSAKGYGSSKPIADNATDEGRAKNRRIEFTVQGE</sequence>
<dbReference type="InterPro" id="IPR036737">
    <property type="entry name" value="OmpA-like_sf"/>
</dbReference>
<evidence type="ECO:0000259" key="7">
    <source>
        <dbReference type="PROSITE" id="PS51123"/>
    </source>
</evidence>
<comment type="subcellular location">
    <subcellularLocation>
        <location evidence="1">Cell outer membrane</location>
    </subcellularLocation>
</comment>
<evidence type="ECO:0000256" key="5">
    <source>
        <dbReference type="SAM" id="MobiDB-lite"/>
    </source>
</evidence>
<reference evidence="8 9" key="1">
    <citation type="submission" date="2020-11" db="EMBL/GenBank/DDBJ databases">
        <title>Enhanced detection system for hospital associated transmission using whole genome sequencing surveillance.</title>
        <authorList>
            <person name="Harrison L.H."/>
            <person name="Van Tyne D."/>
            <person name="Marsh J.W."/>
            <person name="Griffith M.P."/>
            <person name="Snyder D.J."/>
            <person name="Cooper V.S."/>
            <person name="Mustapha M."/>
        </authorList>
    </citation>
    <scope>NUCLEOTIDE SEQUENCE [LARGE SCALE GENOMIC DNA]</scope>
    <source>
        <strain evidence="8 9">PSA00705</strain>
    </source>
</reference>
<feature type="transmembrane region" description="Helical" evidence="6">
    <location>
        <begin position="142"/>
        <end position="162"/>
    </location>
</feature>
<keyword evidence="6" id="KW-1133">Transmembrane helix</keyword>
<dbReference type="InterPro" id="IPR050330">
    <property type="entry name" value="Bact_OuterMem_StrucFunc"/>
</dbReference>
<dbReference type="CDD" id="cd07185">
    <property type="entry name" value="OmpA_C-like"/>
    <property type="match status" value="1"/>
</dbReference>
<organism evidence="8 9">
    <name type="scientific">Pseudomonas nitroreducens</name>
    <dbReference type="NCBI Taxonomy" id="46680"/>
    <lineage>
        <taxon>Bacteria</taxon>
        <taxon>Pseudomonadati</taxon>
        <taxon>Pseudomonadota</taxon>
        <taxon>Gammaproteobacteria</taxon>
        <taxon>Pseudomonadales</taxon>
        <taxon>Pseudomonadaceae</taxon>
        <taxon>Pseudomonas</taxon>
    </lineage>
</organism>
<dbReference type="Pfam" id="PF20159">
    <property type="entry name" value="YidB"/>
    <property type="match status" value="1"/>
</dbReference>
<evidence type="ECO:0000256" key="2">
    <source>
        <dbReference type="ARBA" id="ARBA00023136"/>
    </source>
</evidence>